<feature type="region of interest" description="Disordered" evidence="1">
    <location>
        <begin position="780"/>
        <end position="810"/>
    </location>
</feature>
<protein>
    <recommendedName>
        <fullName evidence="4">DUF659 domain-containing protein</fullName>
    </recommendedName>
</protein>
<feature type="region of interest" description="Disordered" evidence="1">
    <location>
        <begin position="1"/>
        <end position="22"/>
    </location>
</feature>
<dbReference type="Proteomes" id="UP001620645">
    <property type="component" value="Unassembled WGS sequence"/>
</dbReference>
<evidence type="ECO:0000313" key="3">
    <source>
        <dbReference type="Proteomes" id="UP001620645"/>
    </source>
</evidence>
<feature type="compositionally biased region" description="Polar residues" evidence="1">
    <location>
        <begin position="10"/>
        <end position="22"/>
    </location>
</feature>
<organism evidence="2 3">
    <name type="scientific">Heterodera schachtii</name>
    <name type="common">Sugarbeet cyst nematode worm</name>
    <name type="synonym">Tylenchus schachtii</name>
    <dbReference type="NCBI Taxonomy" id="97005"/>
    <lineage>
        <taxon>Eukaryota</taxon>
        <taxon>Metazoa</taxon>
        <taxon>Ecdysozoa</taxon>
        <taxon>Nematoda</taxon>
        <taxon>Chromadorea</taxon>
        <taxon>Rhabditida</taxon>
        <taxon>Tylenchina</taxon>
        <taxon>Tylenchomorpha</taxon>
        <taxon>Tylenchoidea</taxon>
        <taxon>Heteroderidae</taxon>
        <taxon>Heteroderinae</taxon>
        <taxon>Heterodera</taxon>
    </lineage>
</organism>
<reference evidence="2 3" key="1">
    <citation type="submission" date="2024-10" db="EMBL/GenBank/DDBJ databases">
        <authorList>
            <person name="Kim D."/>
        </authorList>
    </citation>
    <scope>NUCLEOTIDE SEQUENCE [LARGE SCALE GENOMIC DNA]</scope>
    <source>
        <strain evidence="2">Taebaek</strain>
    </source>
</reference>
<dbReference type="SUPFAM" id="SSF53098">
    <property type="entry name" value="Ribonuclease H-like"/>
    <property type="match status" value="1"/>
</dbReference>
<name>A0ABD2ILZ1_HETSC</name>
<dbReference type="EMBL" id="JBICCN010000297">
    <property type="protein sequence ID" value="KAL3080176.1"/>
    <property type="molecule type" value="Genomic_DNA"/>
</dbReference>
<dbReference type="AlphaFoldDB" id="A0ABD2ILZ1"/>
<feature type="compositionally biased region" description="Basic residues" evidence="1">
    <location>
        <begin position="788"/>
        <end position="797"/>
    </location>
</feature>
<gene>
    <name evidence="2" type="ORF">niasHS_013848</name>
</gene>
<sequence>MAPVKKTKKLSSANHRPISATDTNHQQKLLGSFVAFGKRRSLRVAMKTKSQRWICNDILMDIFPHFNRPQLGLKMALLSPRFNALVDKHFDGQSELTISRRIIIRKMRKTPKLFVEKSNGKSVRFPLPDCPLHNKIRFDNLQIDYIDHSVSTFLRANQQIFDKGINLDLFVPYAYNANNVQPIWNAFASGIWPIFAPNIRHFNFNYGHTLENLRLYISPTILSDLNIISIDSDYLLPDAIADDGPNATDGQALAKWLQMPTKDGKPKQLSCLGATSRTTKFVNNFKEAFLRATISSANYVIRIEYFESTPIEPFELTNERTNEKLTMEKEEKNDTMLNMPKEPSSRAFLFKKWVSNYKNDVYTTDSKIIYCQACQIEVKCKKMGHLEQHNQTAKHIKNCDRFLSSKQKQPLISQPFVVDKFAAELCSMLLSANIPLFKVNNPSFKAFLEKYCGRSIPHHETLRSNYVKNCFEGVLSKIKDDIGENGFIWCSVDETTDRNGRCMANLLIGLLNERWNAPHLISVKPLLDENGDPKVDHQTVARFVDEGLADLLSTGAKKNRLLFMVTDGAEYMKKAARNLRVFYPNMVHFTCLAHGLHRIAEEIRNQFKDVDELISSTKMVFRKAPSRVAFYRKKLPTVPLVPKPIITRWGTWLDAVNFYSHNFEAIKEVVDSFDPEEAQCIAKSQRCFSMTTVPLDIAYIEANFGSLPGAITRLEKEGLTIHECANILCEVREAVFSSTGEIGAKIRRKFDSRCQIGKTIQWEDKKTDNLNTVKFQLYEFGPLSPPKAGKKNAKSRLKMSAGPSGQQKKK</sequence>
<accession>A0ABD2ILZ1</accession>
<evidence type="ECO:0000256" key="1">
    <source>
        <dbReference type="SAM" id="MobiDB-lite"/>
    </source>
</evidence>
<proteinExistence type="predicted"/>
<evidence type="ECO:0000313" key="2">
    <source>
        <dbReference type="EMBL" id="KAL3080176.1"/>
    </source>
</evidence>
<keyword evidence="3" id="KW-1185">Reference proteome</keyword>
<comment type="caution">
    <text evidence="2">The sequence shown here is derived from an EMBL/GenBank/DDBJ whole genome shotgun (WGS) entry which is preliminary data.</text>
</comment>
<evidence type="ECO:0008006" key="4">
    <source>
        <dbReference type="Google" id="ProtNLM"/>
    </source>
</evidence>
<dbReference type="PANTHER" id="PTHR32344">
    <property type="entry name" value="U1-TYPE DOMAIN-CONTAINING PROTEIN"/>
    <property type="match status" value="1"/>
</dbReference>
<dbReference type="PANTHER" id="PTHR32344:SF1">
    <property type="entry name" value="U1-TYPE DOMAIN-CONTAINING PROTEIN"/>
    <property type="match status" value="1"/>
</dbReference>
<dbReference type="InterPro" id="IPR033375">
    <property type="entry name" value="Cggbp1"/>
</dbReference>
<dbReference type="InterPro" id="IPR012337">
    <property type="entry name" value="RNaseH-like_sf"/>
</dbReference>